<dbReference type="Gene3D" id="1.25.40.10">
    <property type="entry name" value="Tetratricopeptide repeat domain"/>
    <property type="match status" value="4"/>
</dbReference>
<sequence length="1148" mass="126339">MRIIQSIKLQSLVRTITAFASNFNIPVTSLTSSLSLNSYCQSNAAEDVYSKNRIIGSLIKAGKLNSAFNVFNEMPVCDNVTYNLLISGHRRYGLPEQALLLYAEMVSLGIPESASTFSSVLGICSDAGFYREGIQVHCRIVCLGFKLNLFVGSSLINLYMNMGLDNVALRLFDELPEQSLETWNLVFRRFCDVVRVEELLGFYSRMKMSGLEPNGLTFCYLIRGCSCGRLLDEGKQLHCHAFKSGWVELNIFVANALVDLYSACRRLIDARKAFEPIPAEDVISWNSIVWVHAESGLLFDALGLFAGMQFWGKRPSIRSFVGLLNVASGTKNIEFGKQIHTYAVKSGFEHGSVHVQSALINMYGKCGDIRRAVDIYESVQDRTLECCNSLMTSLLHCDAIEDVVEMFGLMVDERIGLDEVTLSTTLKALAVSALASLASFKLLHSFVIKLGFESDVAVSCSLIDAYSRCGNNELSRQVFEEIPLPNVVCFTSIINGYAQNGMGSESLDLFQAMIQKGLKPDKVTILCVLTGCSHSGLITEGKVLFDSMKTLYGISPDRQHYSCMVDLLGRAGLLDEAVELLQQAPGNGDCMMWSSLLRSCQVYKNEILGRKAAKILLELDQENPAICLQVSNFYSEIGEFDTSLQIREYAMAQKKRLQLVLSCREERERDDENEMDTGPMNTVAGVFCCTGVWLKTYGVAGNMVYDNMGMLGKLECLDMEEENDVDVFEIPSWTSERGSKVLVNVESFGAVGDGVSDDTQAFLKAWDTACSTPKSVLLVPPGRRYLLSATKFQGEQCESDMVIQIDGTLVAPDEPKKWDPKFSRIWLEFSQLKGVLFQGNGVIDGSGSKWWAASCKKNKSNPCKGAPSALTIDSSRAVKVKGITIQNSQQMNFVISRSDSVRIYGVQVTAPGDSPNTDGIHITQSTNVVLQDCKIGTGDDCVSIVNGSSNIKMKRIYCGPGHGISIGSLGKDNSTALVTKVVLDTAYLRETTNGLRIKTWQVLQLSQSNTLMGGSGYVRGVRFQNVRMEDVSNPIIIDQFYCDSPTTCQNQTSAVNITQIVFRNISGTTKSEKAMKFACSDTVPCSNIILSNINLEKKDGTVETYCNSAQGIGYGTIHPSADCLNSHDKIYLADPAETRIEDIVHTEL</sequence>
<dbReference type="PROSITE" id="PS51375">
    <property type="entry name" value="PPR"/>
    <property type="match status" value="4"/>
</dbReference>
<accession>A0A978U947</accession>
<evidence type="ECO:0000256" key="8">
    <source>
        <dbReference type="ARBA" id="ARBA00022801"/>
    </source>
</evidence>
<comment type="subcellular location">
    <subcellularLocation>
        <location evidence="1">Secreted</location>
        <location evidence="1">Cell wall</location>
    </subcellularLocation>
</comment>
<evidence type="ECO:0000256" key="3">
    <source>
        <dbReference type="ARBA" id="ARBA00012736"/>
    </source>
</evidence>
<dbReference type="PANTHER" id="PTHR47926">
    <property type="entry name" value="PENTATRICOPEPTIDE REPEAT-CONTAINING PROTEIN"/>
    <property type="match status" value="1"/>
</dbReference>
<dbReference type="Proteomes" id="UP000813462">
    <property type="component" value="Unassembled WGS sequence"/>
</dbReference>
<dbReference type="SMART" id="SM00710">
    <property type="entry name" value="PbH1"/>
    <property type="match status" value="5"/>
</dbReference>
<comment type="similarity">
    <text evidence="2 14">Belongs to the glycosyl hydrolase 28 family.</text>
</comment>
<keyword evidence="10" id="KW-0961">Cell wall biogenesis/degradation</keyword>
<dbReference type="InterPro" id="IPR000743">
    <property type="entry name" value="Glyco_hydro_28"/>
</dbReference>
<evidence type="ECO:0000256" key="7">
    <source>
        <dbReference type="ARBA" id="ARBA00022737"/>
    </source>
</evidence>
<name>A0A978U947_ZIZJJ</name>
<dbReference type="GO" id="GO:0009451">
    <property type="term" value="P:RNA modification"/>
    <property type="evidence" value="ECO:0007669"/>
    <property type="project" value="InterPro"/>
</dbReference>
<feature type="active site" evidence="13">
    <location>
        <position position="962"/>
    </location>
</feature>
<evidence type="ECO:0000256" key="10">
    <source>
        <dbReference type="ARBA" id="ARBA00023316"/>
    </source>
</evidence>
<keyword evidence="6" id="KW-0732">Signal</keyword>
<feature type="repeat" description="PPR" evidence="12">
    <location>
        <begin position="78"/>
        <end position="112"/>
    </location>
</feature>
<dbReference type="PROSITE" id="PS00502">
    <property type="entry name" value="POLYGALACTURONASE"/>
    <property type="match status" value="1"/>
</dbReference>
<evidence type="ECO:0000256" key="11">
    <source>
        <dbReference type="ARBA" id="ARBA00034074"/>
    </source>
</evidence>
<dbReference type="Pfam" id="PF01535">
    <property type="entry name" value="PPR"/>
    <property type="match status" value="5"/>
</dbReference>
<comment type="caution">
    <text evidence="16">The sequence shown here is derived from an EMBL/GenBank/DDBJ whole genome shotgun (WGS) entry which is preliminary data.</text>
</comment>
<dbReference type="GO" id="GO:0004650">
    <property type="term" value="F:polygalacturonase activity"/>
    <property type="evidence" value="ECO:0007669"/>
    <property type="project" value="UniProtKB-EC"/>
</dbReference>
<dbReference type="EC" id="3.2.1.15" evidence="3"/>
<dbReference type="FunFam" id="2.160.20.10:FF:000032">
    <property type="entry name" value="Pectin lyase-like superfamily protein"/>
    <property type="match status" value="1"/>
</dbReference>
<dbReference type="InterPro" id="IPR006626">
    <property type="entry name" value="PbH1"/>
</dbReference>
<evidence type="ECO:0000256" key="13">
    <source>
        <dbReference type="PROSITE-ProRule" id="PRU10052"/>
    </source>
</evidence>
<evidence type="ECO:0000256" key="14">
    <source>
        <dbReference type="RuleBase" id="RU361169"/>
    </source>
</evidence>
<keyword evidence="8 14" id="KW-0378">Hydrolase</keyword>
<feature type="repeat" description="PPR" evidence="12">
    <location>
        <begin position="281"/>
        <end position="315"/>
    </location>
</feature>
<evidence type="ECO:0000256" key="9">
    <source>
        <dbReference type="ARBA" id="ARBA00023295"/>
    </source>
</evidence>
<evidence type="ECO:0000256" key="6">
    <source>
        <dbReference type="ARBA" id="ARBA00022729"/>
    </source>
</evidence>
<feature type="repeat" description="PPR" evidence="12">
    <location>
        <begin position="486"/>
        <end position="520"/>
    </location>
</feature>
<dbReference type="Pfam" id="PF00295">
    <property type="entry name" value="Glyco_hydro_28"/>
    <property type="match status" value="1"/>
</dbReference>
<evidence type="ECO:0000256" key="12">
    <source>
        <dbReference type="PROSITE-ProRule" id="PRU00708"/>
    </source>
</evidence>
<dbReference type="Pfam" id="PF13041">
    <property type="entry name" value="PPR_2"/>
    <property type="match status" value="1"/>
</dbReference>
<keyword evidence="9 14" id="KW-0326">Glycosidase</keyword>
<evidence type="ECO:0000313" key="17">
    <source>
        <dbReference type="Proteomes" id="UP000813462"/>
    </source>
</evidence>
<evidence type="ECO:0000313" key="15">
    <source>
        <dbReference type="EMBL" id="KAH7510708.1"/>
    </source>
</evidence>
<keyword evidence="7" id="KW-0677">Repeat</keyword>
<comment type="catalytic activity">
    <reaction evidence="11">
        <text>(1,4-alpha-D-galacturonosyl)n+m + H2O = (1,4-alpha-D-galacturonosyl)n + (1,4-alpha-D-galacturonosyl)m.</text>
        <dbReference type="EC" id="3.2.1.15"/>
    </reaction>
</comment>
<dbReference type="EMBL" id="JAEACU010000221">
    <property type="protein sequence ID" value="KAH7511056.1"/>
    <property type="molecule type" value="Genomic_DNA"/>
</dbReference>
<dbReference type="InterPro" id="IPR012334">
    <property type="entry name" value="Pectin_lyas_fold"/>
</dbReference>
<dbReference type="GO" id="GO:0003723">
    <property type="term" value="F:RNA binding"/>
    <property type="evidence" value="ECO:0007669"/>
    <property type="project" value="InterPro"/>
</dbReference>
<organism evidence="16 17">
    <name type="scientific">Ziziphus jujuba var. spinosa</name>
    <dbReference type="NCBI Taxonomy" id="714518"/>
    <lineage>
        <taxon>Eukaryota</taxon>
        <taxon>Viridiplantae</taxon>
        <taxon>Streptophyta</taxon>
        <taxon>Embryophyta</taxon>
        <taxon>Tracheophyta</taxon>
        <taxon>Spermatophyta</taxon>
        <taxon>Magnoliopsida</taxon>
        <taxon>eudicotyledons</taxon>
        <taxon>Gunneridae</taxon>
        <taxon>Pentapetalae</taxon>
        <taxon>rosids</taxon>
        <taxon>fabids</taxon>
        <taxon>Rosales</taxon>
        <taxon>Rhamnaceae</taxon>
        <taxon>Paliureae</taxon>
        <taxon>Ziziphus</taxon>
    </lineage>
</organism>
<dbReference type="NCBIfam" id="TIGR00756">
    <property type="entry name" value="PPR"/>
    <property type="match status" value="2"/>
</dbReference>
<dbReference type="FunFam" id="1.25.40.10:FF:000090">
    <property type="entry name" value="Pentatricopeptide repeat-containing protein, chloroplastic"/>
    <property type="match status" value="1"/>
</dbReference>
<dbReference type="EMBL" id="JAEACU010000380">
    <property type="protein sequence ID" value="KAH7510708.1"/>
    <property type="molecule type" value="Genomic_DNA"/>
</dbReference>
<dbReference type="SUPFAM" id="SSF51126">
    <property type="entry name" value="Pectin lyase-like"/>
    <property type="match status" value="1"/>
</dbReference>
<dbReference type="InterPro" id="IPR002885">
    <property type="entry name" value="PPR_rpt"/>
</dbReference>
<evidence type="ECO:0000256" key="4">
    <source>
        <dbReference type="ARBA" id="ARBA00022512"/>
    </source>
</evidence>
<dbReference type="PANTHER" id="PTHR47926:SF442">
    <property type="entry name" value="PUTATIVE-RELATED"/>
    <property type="match status" value="1"/>
</dbReference>
<feature type="repeat" description="PPR" evidence="12">
    <location>
        <begin position="179"/>
        <end position="213"/>
    </location>
</feature>
<dbReference type="GO" id="GO:0005975">
    <property type="term" value="P:carbohydrate metabolic process"/>
    <property type="evidence" value="ECO:0007669"/>
    <property type="project" value="InterPro"/>
</dbReference>
<dbReference type="InterPro" id="IPR046960">
    <property type="entry name" value="PPR_At4g14850-like_plant"/>
</dbReference>
<protein>
    <recommendedName>
        <fullName evidence="3">endo-polygalacturonase</fullName>
        <ecNumber evidence="3">3.2.1.15</ecNumber>
    </recommendedName>
</protein>
<evidence type="ECO:0000256" key="2">
    <source>
        <dbReference type="ARBA" id="ARBA00008834"/>
    </source>
</evidence>
<dbReference type="AlphaFoldDB" id="A0A978U947"/>
<dbReference type="GO" id="GO:0071555">
    <property type="term" value="P:cell wall organization"/>
    <property type="evidence" value="ECO:0007669"/>
    <property type="project" value="UniProtKB-KW"/>
</dbReference>
<evidence type="ECO:0000256" key="5">
    <source>
        <dbReference type="ARBA" id="ARBA00022525"/>
    </source>
</evidence>
<keyword evidence="5" id="KW-0964">Secreted</keyword>
<keyword evidence="4" id="KW-0134">Cell wall</keyword>
<evidence type="ECO:0000256" key="1">
    <source>
        <dbReference type="ARBA" id="ARBA00004191"/>
    </source>
</evidence>
<evidence type="ECO:0000313" key="16">
    <source>
        <dbReference type="EMBL" id="KAH7511056.1"/>
    </source>
</evidence>
<proteinExistence type="inferred from homology"/>
<dbReference type="InterPro" id="IPR011050">
    <property type="entry name" value="Pectin_lyase_fold/virulence"/>
</dbReference>
<gene>
    <name evidence="16" type="ORF">FEM48_ZijujUnG0050800</name>
    <name evidence="15" type="ORF">FEM48_ZijujUnG0094200</name>
</gene>
<dbReference type="Gene3D" id="2.160.20.10">
    <property type="entry name" value="Single-stranded right-handed beta-helix, Pectin lyase-like"/>
    <property type="match status" value="1"/>
</dbReference>
<dbReference type="Pfam" id="PF12854">
    <property type="entry name" value="PPR_1"/>
    <property type="match status" value="1"/>
</dbReference>
<dbReference type="InterPro" id="IPR011990">
    <property type="entry name" value="TPR-like_helical_dom_sf"/>
</dbReference>
<reference evidence="16" key="1">
    <citation type="journal article" date="2021" name="Front. Plant Sci.">
        <title>Chromosome-Scale Genome Assembly for Chinese Sour Jujube and Insights Into Its Genome Evolution and Domestication Signature.</title>
        <authorList>
            <person name="Shen L.-Y."/>
            <person name="Luo H."/>
            <person name="Wang X.-L."/>
            <person name="Wang X.-M."/>
            <person name="Qiu X.-J."/>
            <person name="Liu H."/>
            <person name="Zhou S.-S."/>
            <person name="Jia K.-H."/>
            <person name="Nie S."/>
            <person name="Bao Y.-T."/>
            <person name="Zhang R.-G."/>
            <person name="Yun Q.-Z."/>
            <person name="Chai Y.-H."/>
            <person name="Lu J.-Y."/>
            <person name="Li Y."/>
            <person name="Zhao S.-W."/>
            <person name="Mao J.-F."/>
            <person name="Jia S.-G."/>
            <person name="Mao Y.-M."/>
        </authorList>
    </citation>
    <scope>NUCLEOTIDE SEQUENCE</scope>
    <source>
        <strain evidence="16">AT0</strain>
        <tissue evidence="16">Leaf</tissue>
    </source>
</reference>